<organism evidence="3 4">
    <name type="scientific">Oedothorax gibbosus</name>
    <dbReference type="NCBI Taxonomy" id="931172"/>
    <lineage>
        <taxon>Eukaryota</taxon>
        <taxon>Metazoa</taxon>
        <taxon>Ecdysozoa</taxon>
        <taxon>Arthropoda</taxon>
        <taxon>Chelicerata</taxon>
        <taxon>Arachnida</taxon>
        <taxon>Araneae</taxon>
        <taxon>Araneomorphae</taxon>
        <taxon>Entelegynae</taxon>
        <taxon>Araneoidea</taxon>
        <taxon>Linyphiidae</taxon>
        <taxon>Erigoninae</taxon>
        <taxon>Oedothorax</taxon>
    </lineage>
</organism>
<evidence type="ECO:0000313" key="4">
    <source>
        <dbReference type="Proteomes" id="UP000827092"/>
    </source>
</evidence>
<evidence type="ECO:0000256" key="2">
    <source>
        <dbReference type="ARBA" id="ARBA00022737"/>
    </source>
</evidence>
<accession>A0AAV6VTY3</accession>
<gene>
    <name evidence="3" type="ORF">JTE90_003659</name>
</gene>
<proteinExistence type="predicted"/>
<keyword evidence="1" id="KW-0433">Leucine-rich repeat</keyword>
<reference evidence="3 4" key="1">
    <citation type="journal article" date="2022" name="Nat. Ecol. Evol.">
        <title>A masculinizing supergene underlies an exaggerated male reproductive morph in a spider.</title>
        <authorList>
            <person name="Hendrickx F."/>
            <person name="De Corte Z."/>
            <person name="Sonet G."/>
            <person name="Van Belleghem S.M."/>
            <person name="Kostlbacher S."/>
            <person name="Vangestel C."/>
        </authorList>
    </citation>
    <scope>NUCLEOTIDE SEQUENCE [LARGE SCALE GENOMIC DNA]</scope>
    <source>
        <strain evidence="3">W744_W776</strain>
    </source>
</reference>
<dbReference type="EMBL" id="JAFNEN010000029">
    <property type="protein sequence ID" value="KAG8199232.1"/>
    <property type="molecule type" value="Genomic_DNA"/>
</dbReference>
<dbReference type="Gene3D" id="3.80.10.10">
    <property type="entry name" value="Ribonuclease Inhibitor"/>
    <property type="match status" value="1"/>
</dbReference>
<dbReference type="PANTHER" id="PTHR48051">
    <property type="match status" value="1"/>
</dbReference>
<dbReference type="Proteomes" id="UP000827092">
    <property type="component" value="Unassembled WGS sequence"/>
</dbReference>
<evidence type="ECO:0000256" key="1">
    <source>
        <dbReference type="ARBA" id="ARBA00022614"/>
    </source>
</evidence>
<keyword evidence="2" id="KW-0677">Repeat</keyword>
<dbReference type="PROSITE" id="PS51450">
    <property type="entry name" value="LRR"/>
    <property type="match status" value="2"/>
</dbReference>
<name>A0AAV6VTY3_9ARAC</name>
<sequence length="365" mass="42220">MVNVFHCYELLLLNKLDCEPEFWRIIRGFILKENDYSLKAVPNDLWFVAVTFGDKDKSFAAFLKKILAKNRSYCPTRTDTLLSRYLQYYDFVEMHLDSVFKYGDISTLPKELFRCPNLKALSLKYNFLELLPPDIGRLQNLEYLALSNNKLQNPSLPFSLSFCRSLRVLLLDNNLLDALPGFLLLLPHLNRVHRHGNHNYFKATFMWYHTDVDERILRVPGEALRSQTQASDGEFPSLRLLAAKKIVASKLNFLVDSVVPPSLMDYICDIYPDYNVCFNCCNAQLKTMPGYKVYTFKNPYLGNTAVPFQHWACCLACAEAIEVPARREQLLTAQEQDRLYCRSVQEAQRTLLYTRKGALDTCCIL</sequence>
<dbReference type="SUPFAM" id="SSF52058">
    <property type="entry name" value="L domain-like"/>
    <property type="match status" value="1"/>
</dbReference>
<dbReference type="InterPro" id="IPR050216">
    <property type="entry name" value="LRR_domain-containing"/>
</dbReference>
<comment type="caution">
    <text evidence="3">The sequence shown here is derived from an EMBL/GenBank/DDBJ whole genome shotgun (WGS) entry which is preliminary data.</text>
</comment>
<evidence type="ECO:0000313" key="3">
    <source>
        <dbReference type="EMBL" id="KAG8199232.1"/>
    </source>
</evidence>
<dbReference type="PANTHER" id="PTHR48051:SF54">
    <property type="entry name" value="LEUCINE-RICH REPEAT-CONTAINING PROTEIN"/>
    <property type="match status" value="1"/>
</dbReference>
<dbReference type="InterPro" id="IPR001611">
    <property type="entry name" value="Leu-rich_rpt"/>
</dbReference>
<keyword evidence="4" id="KW-1185">Reference proteome</keyword>
<dbReference type="GO" id="GO:0005737">
    <property type="term" value="C:cytoplasm"/>
    <property type="evidence" value="ECO:0007669"/>
    <property type="project" value="TreeGrafter"/>
</dbReference>
<protein>
    <submittedName>
        <fullName evidence="3">Uncharacterized protein</fullName>
    </submittedName>
</protein>
<dbReference type="AlphaFoldDB" id="A0AAV6VTY3"/>
<dbReference type="InterPro" id="IPR032675">
    <property type="entry name" value="LRR_dom_sf"/>
</dbReference>